<keyword evidence="2" id="KW-1185">Reference proteome</keyword>
<reference evidence="1 2" key="1">
    <citation type="submission" date="2019-07" db="EMBL/GenBank/DDBJ databases">
        <authorList>
            <person name="Jastrzebski P J."/>
            <person name="Paukszto L."/>
            <person name="Jastrzebski P J."/>
        </authorList>
    </citation>
    <scope>NUCLEOTIDE SEQUENCE [LARGE SCALE GENOMIC DNA]</scope>
    <source>
        <strain evidence="1 2">WMS-il1</strain>
    </source>
</reference>
<dbReference type="EMBL" id="CABIJS010000439">
    <property type="protein sequence ID" value="VUZ51304.1"/>
    <property type="molecule type" value="Genomic_DNA"/>
</dbReference>
<organism evidence="1 2">
    <name type="scientific">Hymenolepis diminuta</name>
    <name type="common">Rat tapeworm</name>
    <dbReference type="NCBI Taxonomy" id="6216"/>
    <lineage>
        <taxon>Eukaryota</taxon>
        <taxon>Metazoa</taxon>
        <taxon>Spiralia</taxon>
        <taxon>Lophotrochozoa</taxon>
        <taxon>Platyhelminthes</taxon>
        <taxon>Cestoda</taxon>
        <taxon>Eucestoda</taxon>
        <taxon>Cyclophyllidea</taxon>
        <taxon>Hymenolepididae</taxon>
        <taxon>Hymenolepis</taxon>
    </lineage>
</organism>
<gene>
    <name evidence="1" type="ORF">WMSIL1_LOCUS10031</name>
</gene>
<evidence type="ECO:0000313" key="2">
    <source>
        <dbReference type="Proteomes" id="UP000321570"/>
    </source>
</evidence>
<evidence type="ECO:0000313" key="1">
    <source>
        <dbReference type="EMBL" id="VUZ51304.1"/>
    </source>
</evidence>
<proteinExistence type="predicted"/>
<dbReference type="AlphaFoldDB" id="A0A564YXJ1"/>
<feature type="non-terminal residue" evidence="1">
    <location>
        <position position="1"/>
    </location>
</feature>
<dbReference type="Proteomes" id="UP000321570">
    <property type="component" value="Unassembled WGS sequence"/>
</dbReference>
<sequence>SCGVRVERSPQPISSQYPCGLALLVFKGQVRGQRLIRSSVRLKFLPSHLIRSSAHSRYFGSSLANFGSKFVIDDSARRYLDCLGGLRSCSKRAY</sequence>
<protein>
    <submittedName>
        <fullName evidence="1">Uncharacterized protein</fullName>
    </submittedName>
</protein>
<name>A0A564YXJ1_HYMDI</name>
<accession>A0A564YXJ1</accession>